<protein>
    <submittedName>
        <fullName evidence="1">DUF2691 family protein</fullName>
    </submittedName>
</protein>
<evidence type="ECO:0000313" key="1">
    <source>
        <dbReference type="EMBL" id="MBD3107225.1"/>
    </source>
</evidence>
<organism evidence="1 2">
    <name type="scientific">Peribacillus faecalis</name>
    <dbReference type="NCBI Taxonomy" id="2772559"/>
    <lineage>
        <taxon>Bacteria</taxon>
        <taxon>Bacillati</taxon>
        <taxon>Bacillota</taxon>
        <taxon>Bacilli</taxon>
        <taxon>Bacillales</taxon>
        <taxon>Bacillaceae</taxon>
        <taxon>Peribacillus</taxon>
    </lineage>
</organism>
<proteinExistence type="predicted"/>
<dbReference type="EMBL" id="JACXSI010000004">
    <property type="protein sequence ID" value="MBD3107225.1"/>
    <property type="molecule type" value="Genomic_DNA"/>
</dbReference>
<dbReference type="AlphaFoldDB" id="A0A927H954"/>
<dbReference type="Pfam" id="PF10903">
    <property type="entry name" value="DUF2691"/>
    <property type="match status" value="1"/>
</dbReference>
<dbReference type="InterPro" id="IPR020216">
    <property type="entry name" value="Uncharacterised_YncE"/>
</dbReference>
<accession>A0A927H954</accession>
<comment type="caution">
    <text evidence="1">The sequence shown here is derived from an EMBL/GenBank/DDBJ whole genome shotgun (WGS) entry which is preliminary data.</text>
</comment>
<gene>
    <name evidence="1" type="ORF">IEO70_02515</name>
</gene>
<evidence type="ECO:0000313" key="2">
    <source>
        <dbReference type="Proteomes" id="UP000602076"/>
    </source>
</evidence>
<reference evidence="1" key="1">
    <citation type="submission" date="2020-09" db="EMBL/GenBank/DDBJ databases">
        <title>Bacillus faecalis sp. nov., a moderately halophilic bacterium isolated from cow faeces.</title>
        <authorList>
            <person name="Jiang L."/>
            <person name="Lee J."/>
        </authorList>
    </citation>
    <scope>NUCLEOTIDE SEQUENCE</scope>
    <source>
        <strain evidence="1">AGMB 02131</strain>
    </source>
</reference>
<name>A0A927H954_9BACI</name>
<dbReference type="RefSeq" id="WP_190996768.1">
    <property type="nucleotide sequence ID" value="NZ_JACXSI010000004.1"/>
</dbReference>
<sequence>MIWGISFGIPNEHGSILWEVLKSISITVFE</sequence>
<dbReference type="Proteomes" id="UP000602076">
    <property type="component" value="Unassembled WGS sequence"/>
</dbReference>
<keyword evidence="2" id="KW-1185">Reference proteome</keyword>